<accession>A0A9D1IGN6</accession>
<evidence type="ECO:0000256" key="1">
    <source>
        <dbReference type="ARBA" id="ARBA00001933"/>
    </source>
</evidence>
<protein>
    <recommendedName>
        <fullName evidence="3">cysteine desulfurase</fullName>
        <ecNumber evidence="3">2.8.1.7</ecNumber>
    </recommendedName>
</protein>
<name>A0A9D1IGN6_9FIRM</name>
<dbReference type="InterPro" id="IPR015424">
    <property type="entry name" value="PyrdxlP-dep_Trfase"/>
</dbReference>
<dbReference type="EMBL" id="DVMW01000041">
    <property type="protein sequence ID" value="HIU36361.1"/>
    <property type="molecule type" value="Genomic_DNA"/>
</dbReference>
<evidence type="ECO:0000256" key="2">
    <source>
        <dbReference type="ARBA" id="ARBA00006490"/>
    </source>
</evidence>
<gene>
    <name evidence="12" type="ORF">IAC53_07155</name>
</gene>
<dbReference type="SUPFAM" id="SSF53383">
    <property type="entry name" value="PLP-dependent transferases"/>
    <property type="match status" value="1"/>
</dbReference>
<evidence type="ECO:0000313" key="12">
    <source>
        <dbReference type="EMBL" id="HIU36361.1"/>
    </source>
</evidence>
<dbReference type="PANTHER" id="PTHR11601:SF34">
    <property type="entry name" value="CYSTEINE DESULFURASE"/>
    <property type="match status" value="1"/>
</dbReference>
<keyword evidence="5" id="KW-0479">Metal-binding</keyword>
<dbReference type="GO" id="GO:0051536">
    <property type="term" value="F:iron-sulfur cluster binding"/>
    <property type="evidence" value="ECO:0007669"/>
    <property type="project" value="UniProtKB-KW"/>
</dbReference>
<dbReference type="Gene3D" id="1.10.260.50">
    <property type="match status" value="1"/>
</dbReference>
<dbReference type="GO" id="GO:0046872">
    <property type="term" value="F:metal ion binding"/>
    <property type="evidence" value="ECO:0007669"/>
    <property type="project" value="UniProtKB-KW"/>
</dbReference>
<evidence type="ECO:0000259" key="11">
    <source>
        <dbReference type="Pfam" id="PF00266"/>
    </source>
</evidence>
<keyword evidence="8" id="KW-0411">Iron-sulfur</keyword>
<organism evidence="12 13">
    <name type="scientific">Candidatus Fimenecus excrementigallinarum</name>
    <dbReference type="NCBI Taxonomy" id="2840816"/>
    <lineage>
        <taxon>Bacteria</taxon>
        <taxon>Bacillati</taxon>
        <taxon>Bacillota</taxon>
        <taxon>Clostridia</taxon>
        <taxon>Candidatus Fimenecus</taxon>
    </lineage>
</organism>
<comment type="cofactor">
    <cofactor evidence="1 10">
        <name>pyridoxal 5'-phosphate</name>
        <dbReference type="ChEBI" id="CHEBI:597326"/>
    </cofactor>
</comment>
<sequence length="370" mass="38916">MECYLDNSATTKPCKEAVDAAVYAMTQAFGNPSSLHAAGLAAERLLEDARAAVAAPLHAQKSEIVFTPSGTAANNTAVFGAVSRYRGGKIVTTAMEHPSVEECMRTLETRGFTVVRLKPDGCGRITAGQIAQAVDEQTVLLSLMAVNNEVGSVLPIAELGRIVREKRAPALVHVDAVQGFLKLPIRPKACGIDLLSVSAHKVHGLKGAGALYVRRGVRIKPHLLGGGQEYGLCSGTQPMPAIAAFAAAVRAWGEPDLAALHSRLREQLLQIDGVALNSPPDALPYILNISLRGVPSQVAVNALSERGVAVSAGSACSRGHRSTALTAMGLPAERVDTALRLSLSRTTTAEEIDRCAAAVRDVQTTIGRKR</sequence>
<comment type="similarity">
    <text evidence="2">Belongs to the class-V pyridoxal-phosphate-dependent aminotransferase family. NifS/IscS subfamily.</text>
</comment>
<evidence type="ECO:0000256" key="6">
    <source>
        <dbReference type="ARBA" id="ARBA00022898"/>
    </source>
</evidence>
<dbReference type="PIRSF" id="PIRSF005572">
    <property type="entry name" value="NifS"/>
    <property type="match status" value="1"/>
</dbReference>
<dbReference type="Gene3D" id="3.90.1150.10">
    <property type="entry name" value="Aspartate Aminotransferase, domain 1"/>
    <property type="match status" value="1"/>
</dbReference>
<evidence type="ECO:0000256" key="3">
    <source>
        <dbReference type="ARBA" id="ARBA00012239"/>
    </source>
</evidence>
<dbReference type="PANTHER" id="PTHR11601">
    <property type="entry name" value="CYSTEINE DESULFURYLASE FAMILY MEMBER"/>
    <property type="match status" value="1"/>
</dbReference>
<dbReference type="InterPro" id="IPR020578">
    <property type="entry name" value="Aminotrans_V_PyrdxlP_BS"/>
</dbReference>
<keyword evidence="6" id="KW-0663">Pyridoxal phosphate</keyword>
<dbReference type="EC" id="2.8.1.7" evidence="3"/>
<dbReference type="InterPro" id="IPR015422">
    <property type="entry name" value="PyrdxlP-dep_Trfase_small"/>
</dbReference>
<evidence type="ECO:0000256" key="5">
    <source>
        <dbReference type="ARBA" id="ARBA00022723"/>
    </source>
</evidence>
<dbReference type="InterPro" id="IPR000192">
    <property type="entry name" value="Aminotrans_V_dom"/>
</dbReference>
<dbReference type="AlphaFoldDB" id="A0A9D1IGN6"/>
<evidence type="ECO:0000256" key="8">
    <source>
        <dbReference type="ARBA" id="ARBA00023014"/>
    </source>
</evidence>
<dbReference type="GO" id="GO:0031071">
    <property type="term" value="F:cysteine desulfurase activity"/>
    <property type="evidence" value="ECO:0007669"/>
    <property type="project" value="UniProtKB-EC"/>
</dbReference>
<comment type="catalytic activity">
    <reaction evidence="9">
        <text>(sulfur carrier)-H + L-cysteine = (sulfur carrier)-SH + L-alanine</text>
        <dbReference type="Rhea" id="RHEA:43892"/>
        <dbReference type="Rhea" id="RHEA-COMP:14737"/>
        <dbReference type="Rhea" id="RHEA-COMP:14739"/>
        <dbReference type="ChEBI" id="CHEBI:29917"/>
        <dbReference type="ChEBI" id="CHEBI:35235"/>
        <dbReference type="ChEBI" id="CHEBI:57972"/>
        <dbReference type="ChEBI" id="CHEBI:64428"/>
        <dbReference type="EC" id="2.8.1.7"/>
    </reaction>
</comment>
<reference evidence="12" key="2">
    <citation type="journal article" date="2021" name="PeerJ">
        <title>Extensive microbial diversity within the chicken gut microbiome revealed by metagenomics and culture.</title>
        <authorList>
            <person name="Gilroy R."/>
            <person name="Ravi A."/>
            <person name="Getino M."/>
            <person name="Pursley I."/>
            <person name="Horton D.L."/>
            <person name="Alikhan N.F."/>
            <person name="Baker D."/>
            <person name="Gharbi K."/>
            <person name="Hall N."/>
            <person name="Watson M."/>
            <person name="Adriaenssens E.M."/>
            <person name="Foster-Nyarko E."/>
            <person name="Jarju S."/>
            <person name="Secka A."/>
            <person name="Antonio M."/>
            <person name="Oren A."/>
            <person name="Chaudhuri R.R."/>
            <person name="La Ragione R."/>
            <person name="Hildebrand F."/>
            <person name="Pallen M.J."/>
        </authorList>
    </citation>
    <scope>NUCLEOTIDE SEQUENCE</scope>
    <source>
        <strain evidence="12">ChiGjej1B1-19959</strain>
    </source>
</reference>
<evidence type="ECO:0000256" key="7">
    <source>
        <dbReference type="ARBA" id="ARBA00023004"/>
    </source>
</evidence>
<comment type="caution">
    <text evidence="12">The sequence shown here is derived from an EMBL/GenBank/DDBJ whole genome shotgun (WGS) entry which is preliminary data.</text>
</comment>
<dbReference type="InterPro" id="IPR015421">
    <property type="entry name" value="PyrdxlP-dep_Trfase_major"/>
</dbReference>
<dbReference type="PROSITE" id="PS00595">
    <property type="entry name" value="AA_TRANSFER_CLASS_5"/>
    <property type="match status" value="1"/>
</dbReference>
<dbReference type="Proteomes" id="UP000824071">
    <property type="component" value="Unassembled WGS sequence"/>
</dbReference>
<evidence type="ECO:0000256" key="4">
    <source>
        <dbReference type="ARBA" id="ARBA00022679"/>
    </source>
</evidence>
<proteinExistence type="inferred from homology"/>
<evidence type="ECO:0000256" key="10">
    <source>
        <dbReference type="RuleBase" id="RU004504"/>
    </source>
</evidence>
<evidence type="ECO:0000313" key="13">
    <source>
        <dbReference type="Proteomes" id="UP000824071"/>
    </source>
</evidence>
<feature type="domain" description="Aminotransferase class V" evidence="11">
    <location>
        <begin position="4"/>
        <end position="354"/>
    </location>
</feature>
<dbReference type="InterPro" id="IPR016454">
    <property type="entry name" value="Cysteine_dSase"/>
</dbReference>
<keyword evidence="4" id="KW-0808">Transferase</keyword>
<dbReference type="Gene3D" id="3.40.640.10">
    <property type="entry name" value="Type I PLP-dependent aspartate aminotransferase-like (Major domain)"/>
    <property type="match status" value="1"/>
</dbReference>
<keyword evidence="7" id="KW-0408">Iron</keyword>
<dbReference type="Pfam" id="PF00266">
    <property type="entry name" value="Aminotran_5"/>
    <property type="match status" value="1"/>
</dbReference>
<reference evidence="12" key="1">
    <citation type="submission" date="2020-10" db="EMBL/GenBank/DDBJ databases">
        <authorList>
            <person name="Gilroy R."/>
        </authorList>
    </citation>
    <scope>NUCLEOTIDE SEQUENCE</scope>
    <source>
        <strain evidence="12">ChiGjej1B1-19959</strain>
    </source>
</reference>
<evidence type="ECO:0000256" key="9">
    <source>
        <dbReference type="ARBA" id="ARBA00050776"/>
    </source>
</evidence>